<name>A0A7J3QDS7_9CREN</name>
<evidence type="ECO:0000313" key="9">
    <source>
        <dbReference type="EMBL" id="HGV66617.1"/>
    </source>
</evidence>
<comment type="caution">
    <text evidence="9">The sequence shown here is derived from an EMBL/GenBank/DDBJ whole genome shotgun (WGS) entry which is preliminary data.</text>
</comment>
<dbReference type="EC" id="3.2.1.51" evidence="3"/>
<sequence>MSFKVDWSYFKKHYEEFNKEFKPSWFHDAKLGVIIHWGPYSVPGWAPPLGELSYIPMVYGWDFWFRYNPYAEWYLNTLKISGSATAIFHELVYGRDFPYERFAKIFEEESDKWNASDWVELLNKAGVKYVVLTTKHHDGYLLWPSDVKNPRKRNWFSQRDIVSELAKECRNSGLRFATYYSSGFDWTFNDTVITDHNSFAKAMTFGDDYREYLKGHWHELIDKYKPDVLWSDIGYPFEEDLPELFLYYYNKVSEGIINDRFTKKHYDFITPEYRLINKISEEKWETVRGIGYSFGYNRAEGPEHSLSYEKLIHLLIDVISKNGNLLLGVTPRADGTIPEHQVETLLKLGQWLKTYSEAIYGTRPWIQAEGIAISSDDAIQLRFVKKDEKLYAFLLGKPRSRKLVLKPLDGMFKAKEGTSIEMLGEEPIKWRQTSYGIEIELPRYIYLLPVYIIKIEPIPEIEK</sequence>
<protein>
    <recommendedName>
        <fullName evidence="3">alpha-L-fucosidase</fullName>
        <ecNumber evidence="3">3.2.1.51</ecNumber>
    </recommendedName>
</protein>
<keyword evidence="5" id="KW-0378">Hydrolase</keyword>
<keyword evidence="6" id="KW-0326">Glycosidase</keyword>
<organism evidence="9">
    <name type="scientific">Ignisphaera aggregans</name>
    <dbReference type="NCBI Taxonomy" id="334771"/>
    <lineage>
        <taxon>Archaea</taxon>
        <taxon>Thermoproteota</taxon>
        <taxon>Thermoprotei</taxon>
        <taxon>Desulfurococcales</taxon>
        <taxon>Desulfurococcaceae</taxon>
        <taxon>Ignisphaera</taxon>
    </lineage>
</organism>
<dbReference type="PANTHER" id="PTHR10030">
    <property type="entry name" value="ALPHA-L-FUCOSIDASE"/>
    <property type="match status" value="1"/>
</dbReference>
<evidence type="ECO:0000256" key="1">
    <source>
        <dbReference type="ARBA" id="ARBA00004071"/>
    </source>
</evidence>
<evidence type="ECO:0000256" key="6">
    <source>
        <dbReference type="ARBA" id="ARBA00023295"/>
    </source>
</evidence>
<dbReference type="InterPro" id="IPR031919">
    <property type="entry name" value="Fucosidase_C"/>
</dbReference>
<dbReference type="InterPro" id="IPR016286">
    <property type="entry name" value="FUC_metazoa-typ"/>
</dbReference>
<comment type="similarity">
    <text evidence="2">Belongs to the glycosyl hydrolase 29 family.</text>
</comment>
<dbReference type="Gene3D" id="2.60.40.1180">
    <property type="entry name" value="Golgi alpha-mannosidase II"/>
    <property type="match status" value="1"/>
</dbReference>
<dbReference type="SMART" id="SM00812">
    <property type="entry name" value="Alpha_L_fucos"/>
    <property type="match status" value="1"/>
</dbReference>
<evidence type="ECO:0000256" key="4">
    <source>
        <dbReference type="ARBA" id="ARBA00022729"/>
    </source>
</evidence>
<dbReference type="PANTHER" id="PTHR10030:SF37">
    <property type="entry name" value="ALPHA-L-FUCOSIDASE-RELATED"/>
    <property type="match status" value="1"/>
</dbReference>
<dbReference type="Gene3D" id="3.20.20.80">
    <property type="entry name" value="Glycosidases"/>
    <property type="match status" value="1"/>
</dbReference>
<feature type="domain" description="Glycoside hydrolase family 29 N-terminal" evidence="7">
    <location>
        <begin position="10"/>
        <end position="357"/>
    </location>
</feature>
<dbReference type="InterPro" id="IPR017853">
    <property type="entry name" value="GH"/>
</dbReference>
<dbReference type="PRINTS" id="PR00741">
    <property type="entry name" value="GLHYDRLASE29"/>
</dbReference>
<dbReference type="GO" id="GO:0016139">
    <property type="term" value="P:glycoside catabolic process"/>
    <property type="evidence" value="ECO:0007669"/>
    <property type="project" value="TreeGrafter"/>
</dbReference>
<dbReference type="Pfam" id="PF01120">
    <property type="entry name" value="Alpha_L_fucos"/>
    <property type="match status" value="1"/>
</dbReference>
<proteinExistence type="inferred from homology"/>
<dbReference type="InterPro" id="IPR000933">
    <property type="entry name" value="Glyco_hydro_29"/>
</dbReference>
<gene>
    <name evidence="9" type="ORF">ENV02_02220</name>
</gene>
<evidence type="ECO:0000259" key="8">
    <source>
        <dbReference type="Pfam" id="PF16757"/>
    </source>
</evidence>
<dbReference type="PIRSF" id="PIRSF001092">
    <property type="entry name" value="Alpha-L-fucosidase"/>
    <property type="match status" value="1"/>
</dbReference>
<evidence type="ECO:0000256" key="3">
    <source>
        <dbReference type="ARBA" id="ARBA00012662"/>
    </source>
</evidence>
<dbReference type="SUPFAM" id="SSF51445">
    <property type="entry name" value="(Trans)glycosidases"/>
    <property type="match status" value="1"/>
</dbReference>
<accession>A0A7J3QDS7</accession>
<dbReference type="GO" id="GO:0005764">
    <property type="term" value="C:lysosome"/>
    <property type="evidence" value="ECO:0007669"/>
    <property type="project" value="TreeGrafter"/>
</dbReference>
<keyword evidence="4" id="KW-0732">Signal</keyword>
<evidence type="ECO:0000256" key="5">
    <source>
        <dbReference type="ARBA" id="ARBA00022801"/>
    </source>
</evidence>
<dbReference type="InterPro" id="IPR013780">
    <property type="entry name" value="Glyco_hydro_b"/>
</dbReference>
<dbReference type="GO" id="GO:0006004">
    <property type="term" value="P:fucose metabolic process"/>
    <property type="evidence" value="ECO:0007669"/>
    <property type="project" value="InterPro"/>
</dbReference>
<dbReference type="AlphaFoldDB" id="A0A7J3QDS7"/>
<dbReference type="InterPro" id="IPR057739">
    <property type="entry name" value="Glyco_hydro_29_N"/>
</dbReference>
<comment type="function">
    <text evidence="1">Alpha-L-fucosidase is responsible for hydrolyzing the alpha-1,6-linked fucose joined to the reducing-end N-acetylglucosamine of the carbohydrate moieties of glycoproteins.</text>
</comment>
<dbReference type="GO" id="GO:0004560">
    <property type="term" value="F:alpha-L-fucosidase activity"/>
    <property type="evidence" value="ECO:0007669"/>
    <property type="project" value="InterPro"/>
</dbReference>
<evidence type="ECO:0000259" key="7">
    <source>
        <dbReference type="Pfam" id="PF01120"/>
    </source>
</evidence>
<evidence type="ECO:0000256" key="2">
    <source>
        <dbReference type="ARBA" id="ARBA00007951"/>
    </source>
</evidence>
<reference evidence="9" key="1">
    <citation type="journal article" date="2020" name="mSystems">
        <title>Genome- and Community-Level Interaction Insights into Carbon Utilization and Element Cycling Functions of Hydrothermarchaeota in Hydrothermal Sediment.</title>
        <authorList>
            <person name="Zhou Z."/>
            <person name="Liu Y."/>
            <person name="Xu W."/>
            <person name="Pan J."/>
            <person name="Luo Z.H."/>
            <person name="Li M."/>
        </authorList>
    </citation>
    <scope>NUCLEOTIDE SEQUENCE [LARGE SCALE GENOMIC DNA]</scope>
    <source>
        <strain evidence="9">SpSt-721</strain>
    </source>
</reference>
<dbReference type="Pfam" id="PF16757">
    <property type="entry name" value="Fucosidase_C"/>
    <property type="match status" value="1"/>
</dbReference>
<dbReference type="EMBL" id="DTET01000112">
    <property type="protein sequence ID" value="HGV66617.1"/>
    <property type="molecule type" value="Genomic_DNA"/>
</dbReference>
<feature type="domain" description="Alpha-L-fucosidase C-terminal" evidence="8">
    <location>
        <begin position="382"/>
        <end position="443"/>
    </location>
</feature>